<dbReference type="PATRIC" id="fig|1002809.3.peg.1308"/>
<dbReference type="UniPathway" id="UPA00262">
    <property type="reaction ID" value="UER00222"/>
</dbReference>
<evidence type="ECO:0000313" key="8">
    <source>
        <dbReference type="Proteomes" id="UP000006691"/>
    </source>
</evidence>
<dbReference type="InterPro" id="IPR006367">
    <property type="entry name" value="Sirohaem_synthase_N"/>
</dbReference>
<reference evidence="8" key="1">
    <citation type="submission" date="2011-04" db="EMBL/GenBank/DDBJ databases">
        <title>Genome sequence of Solibacillus silvestris StLB046.</title>
        <authorList>
            <person name="Morohoshi T."/>
            <person name="Someya N."/>
            <person name="Ikeda T."/>
        </authorList>
    </citation>
    <scope>NUCLEOTIDE SEQUENCE [LARGE SCALE GENOMIC DNA]</scope>
    <source>
        <strain evidence="8">StLB046</strain>
    </source>
</reference>
<dbReference type="AlphaFoldDB" id="F2F0E4"/>
<dbReference type="SUPFAM" id="SSF51735">
    <property type="entry name" value="NAD(P)-binding Rossmann-fold domains"/>
    <property type="match status" value="1"/>
</dbReference>
<evidence type="ECO:0000256" key="1">
    <source>
        <dbReference type="ARBA" id="ARBA00005010"/>
    </source>
</evidence>
<dbReference type="eggNOG" id="COG1648">
    <property type="taxonomic scope" value="Bacteria"/>
</dbReference>
<dbReference type="EC" id="1.3.1.76" evidence="2"/>
<dbReference type="Gene3D" id="3.40.50.720">
    <property type="entry name" value="NAD(P)-binding Rossmann-like Domain"/>
    <property type="match status" value="1"/>
</dbReference>
<evidence type="ECO:0000256" key="4">
    <source>
        <dbReference type="ARBA" id="ARBA00023027"/>
    </source>
</evidence>
<keyword evidence="4" id="KW-0520">NAD</keyword>
<reference evidence="7 8" key="2">
    <citation type="journal article" date="2012" name="J. Biosci. Bioeng.">
        <title>Complete genome sequence and characterization of the N-acylhomoserine lactone-degrading gene of the potato leaf-associated Solibacillus silvestris.</title>
        <authorList>
            <person name="Morohoshi T."/>
            <person name="Tominaga Y."/>
            <person name="Someya N."/>
            <person name="Ikeda T."/>
        </authorList>
    </citation>
    <scope>NUCLEOTIDE SEQUENCE [LARGE SCALE GENOMIC DNA]</scope>
    <source>
        <strain evidence="7 8">StLB046</strain>
    </source>
</reference>
<sequence>MTMLPMMVNIRNKKVIVIGGGKIAAKRIESLLRFQPNITVVSPVLEERLHDLVKSDVIEHIARSFHKSDVLGTFLVIAATDDTAVNQRVKESCQTNQLINIVDDPANSSFHFPAIYEKNEITIAVTTSGISPMLAKNLRDEFAAIVDGMDPEYLLFLKEVRHLVKEGQFTKEQKRILLKECLEEWYHSNSIQRSIFMDKILDLYYHPQKNKR</sequence>
<dbReference type="GO" id="GO:0004325">
    <property type="term" value="F:ferrochelatase activity"/>
    <property type="evidence" value="ECO:0007669"/>
    <property type="project" value="InterPro"/>
</dbReference>
<evidence type="ECO:0000313" key="7">
    <source>
        <dbReference type="EMBL" id="BAK15719.1"/>
    </source>
</evidence>
<comment type="pathway">
    <text evidence="1">Porphyrin-containing compound metabolism; siroheme biosynthesis; sirohydrochlorin from precorrin-2: step 1/1.</text>
</comment>
<accession>F2F0E4</accession>
<dbReference type="InterPro" id="IPR028161">
    <property type="entry name" value="Met8-like"/>
</dbReference>
<dbReference type="HOGENOM" id="CLU_011276_8_1_9"/>
<evidence type="ECO:0000256" key="3">
    <source>
        <dbReference type="ARBA" id="ARBA00023002"/>
    </source>
</evidence>
<dbReference type="STRING" id="1002809.SSIL_1296"/>
<dbReference type="InterPro" id="IPR036291">
    <property type="entry name" value="NAD(P)-bd_dom_sf"/>
</dbReference>
<name>F2F0E4_SOLSS</name>
<dbReference type="Gene3D" id="1.10.8.610">
    <property type="entry name" value="SirC, precorrin-2 dehydrogenase, C-terminal helical domain-like"/>
    <property type="match status" value="1"/>
</dbReference>
<keyword evidence="8" id="KW-1185">Reference proteome</keyword>
<dbReference type="InterPro" id="IPR042518">
    <property type="entry name" value="SirC_C"/>
</dbReference>
<gene>
    <name evidence="7" type="ordered locus">SSIL_1296</name>
</gene>
<dbReference type="PANTHER" id="PTHR35330:SF1">
    <property type="entry name" value="SIROHEME BIOSYNTHESIS PROTEIN MET8"/>
    <property type="match status" value="1"/>
</dbReference>
<dbReference type="SUPFAM" id="SSF75615">
    <property type="entry name" value="Siroheme synthase middle domains-like"/>
    <property type="match status" value="1"/>
</dbReference>
<dbReference type="Proteomes" id="UP000006691">
    <property type="component" value="Chromosome"/>
</dbReference>
<dbReference type="KEGG" id="siv:SSIL_1296"/>
<dbReference type="GO" id="GO:0043115">
    <property type="term" value="F:precorrin-2 dehydrogenase activity"/>
    <property type="evidence" value="ECO:0007669"/>
    <property type="project" value="UniProtKB-EC"/>
</dbReference>
<evidence type="ECO:0000256" key="6">
    <source>
        <dbReference type="ARBA" id="ARBA00047561"/>
    </source>
</evidence>
<proteinExistence type="predicted"/>
<keyword evidence="3" id="KW-0560">Oxidoreductase</keyword>
<protein>
    <recommendedName>
        <fullName evidence="2">precorrin-2 dehydrogenase</fullName>
        <ecNumber evidence="2">1.3.1.76</ecNumber>
    </recommendedName>
</protein>
<dbReference type="NCBIfam" id="TIGR01470">
    <property type="entry name" value="cysG_Nterm"/>
    <property type="match status" value="1"/>
</dbReference>
<dbReference type="GO" id="GO:0019354">
    <property type="term" value="P:siroheme biosynthetic process"/>
    <property type="evidence" value="ECO:0007669"/>
    <property type="project" value="UniProtKB-UniPathway"/>
</dbReference>
<dbReference type="Pfam" id="PF13241">
    <property type="entry name" value="NAD_binding_7"/>
    <property type="match status" value="1"/>
</dbReference>
<dbReference type="EMBL" id="AP012157">
    <property type="protein sequence ID" value="BAK15719.1"/>
    <property type="molecule type" value="Genomic_DNA"/>
</dbReference>
<evidence type="ECO:0000256" key="2">
    <source>
        <dbReference type="ARBA" id="ARBA00012400"/>
    </source>
</evidence>
<evidence type="ECO:0000256" key="5">
    <source>
        <dbReference type="ARBA" id="ARBA00023244"/>
    </source>
</evidence>
<organism evidence="7 8">
    <name type="scientific">Solibacillus silvestris (strain StLB046)</name>
    <name type="common">Bacillus silvestris</name>
    <dbReference type="NCBI Taxonomy" id="1002809"/>
    <lineage>
        <taxon>Bacteria</taxon>
        <taxon>Bacillati</taxon>
        <taxon>Bacillota</taxon>
        <taxon>Bacilli</taxon>
        <taxon>Bacillales</taxon>
        <taxon>Caryophanaceae</taxon>
        <taxon>Solibacillus</taxon>
    </lineage>
</organism>
<keyword evidence="5" id="KW-0627">Porphyrin biosynthesis</keyword>
<dbReference type="Pfam" id="PF22440">
    <property type="entry name" value="SirC_C"/>
    <property type="match status" value="1"/>
</dbReference>
<dbReference type="PANTHER" id="PTHR35330">
    <property type="entry name" value="SIROHEME BIOSYNTHESIS PROTEIN MET8"/>
    <property type="match status" value="1"/>
</dbReference>
<comment type="catalytic activity">
    <reaction evidence="6">
        <text>precorrin-2 + NAD(+) = sirohydrochlorin + NADH + 2 H(+)</text>
        <dbReference type="Rhea" id="RHEA:15613"/>
        <dbReference type="ChEBI" id="CHEBI:15378"/>
        <dbReference type="ChEBI" id="CHEBI:57540"/>
        <dbReference type="ChEBI" id="CHEBI:57945"/>
        <dbReference type="ChEBI" id="CHEBI:58351"/>
        <dbReference type="ChEBI" id="CHEBI:58827"/>
        <dbReference type="EC" id="1.3.1.76"/>
    </reaction>
</comment>